<dbReference type="InterPro" id="IPR000110">
    <property type="entry name" value="Ribosomal_bS1"/>
</dbReference>
<evidence type="ECO:0000313" key="11">
    <source>
        <dbReference type="EMBL" id="MBA2883050.1"/>
    </source>
</evidence>
<dbReference type="CDD" id="cd04465">
    <property type="entry name" value="S1_RPS1_repeat_ec2_hs2"/>
    <property type="match status" value="1"/>
</dbReference>
<dbReference type="NCBIfam" id="NF004952">
    <property type="entry name" value="PRK06299.1-2"/>
    <property type="match status" value="1"/>
</dbReference>
<dbReference type="CDD" id="cd05688">
    <property type="entry name" value="S1_RPS1_repeat_ec3"/>
    <property type="match status" value="1"/>
</dbReference>
<keyword evidence="5" id="KW-0687">Ribonucleoprotein</keyword>
<comment type="similarity">
    <text evidence="1">Belongs to the bacterial ribosomal protein bS1 family.</text>
</comment>
<evidence type="ECO:0000259" key="10">
    <source>
        <dbReference type="PROSITE" id="PS50126"/>
    </source>
</evidence>
<reference evidence="11 12" key="1">
    <citation type="submission" date="2020-07" db="EMBL/GenBank/DDBJ databases">
        <title>Genomic Encyclopedia of Type Strains, Phase IV (KMG-IV): sequencing the most valuable type-strain genomes for metagenomic binning, comparative biology and taxonomic classification.</title>
        <authorList>
            <person name="Goeker M."/>
        </authorList>
    </citation>
    <scope>NUCLEOTIDE SEQUENCE [LARGE SCALE GENOMIC DNA]</scope>
    <source>
        <strain evidence="11 12">DSM 17721</strain>
    </source>
</reference>
<evidence type="ECO:0000256" key="5">
    <source>
        <dbReference type="ARBA" id="ARBA00023274"/>
    </source>
</evidence>
<dbReference type="GO" id="GO:0003735">
    <property type="term" value="F:structural constituent of ribosome"/>
    <property type="evidence" value="ECO:0007669"/>
    <property type="project" value="InterPro"/>
</dbReference>
<dbReference type="Pfam" id="PF00575">
    <property type="entry name" value="S1"/>
    <property type="match status" value="6"/>
</dbReference>
<dbReference type="FunFam" id="2.40.50.140:FF:000103">
    <property type="entry name" value="protein RRP5 homolog"/>
    <property type="match status" value="2"/>
</dbReference>
<keyword evidence="12" id="KW-1185">Reference proteome</keyword>
<dbReference type="InterPro" id="IPR035104">
    <property type="entry name" value="Ribosomal_protein_S1-like"/>
</dbReference>
<dbReference type="RefSeq" id="WP_181552667.1">
    <property type="nucleotide sequence ID" value="NZ_JACDUS010000015.1"/>
</dbReference>
<dbReference type="GO" id="GO:0022627">
    <property type="term" value="C:cytosolic small ribosomal subunit"/>
    <property type="evidence" value="ECO:0007669"/>
    <property type="project" value="TreeGrafter"/>
</dbReference>
<feature type="region of interest" description="Disordered" evidence="9">
    <location>
        <begin position="590"/>
        <end position="637"/>
    </location>
</feature>
<evidence type="ECO:0000256" key="1">
    <source>
        <dbReference type="ARBA" id="ARBA00006767"/>
    </source>
</evidence>
<dbReference type="NCBIfam" id="TIGR00717">
    <property type="entry name" value="rpsA"/>
    <property type="match status" value="1"/>
</dbReference>
<name>A0A7W0CC88_9BACT</name>
<dbReference type="PANTHER" id="PTHR10724:SF7">
    <property type="entry name" value="SMALL RIBOSOMAL SUBUNIT PROTEIN BS1C"/>
    <property type="match status" value="1"/>
</dbReference>
<dbReference type="EMBL" id="JACDUS010000015">
    <property type="protein sequence ID" value="MBA2883050.1"/>
    <property type="molecule type" value="Genomic_DNA"/>
</dbReference>
<dbReference type="AlphaFoldDB" id="A0A7W0CC88"/>
<dbReference type="CDD" id="cd05687">
    <property type="entry name" value="S1_RPS1_repeat_ec1_hs1"/>
    <property type="match status" value="1"/>
</dbReference>
<feature type="domain" description="S1 motif" evidence="10">
    <location>
        <begin position="222"/>
        <end position="290"/>
    </location>
</feature>
<organism evidence="11 12">
    <name type="scientific">Desulfosalsimonas propionicica</name>
    <dbReference type="NCBI Taxonomy" id="332175"/>
    <lineage>
        <taxon>Bacteria</taxon>
        <taxon>Pseudomonadati</taxon>
        <taxon>Thermodesulfobacteriota</taxon>
        <taxon>Desulfobacteria</taxon>
        <taxon>Desulfobacterales</taxon>
        <taxon>Desulfosalsimonadaceae</taxon>
        <taxon>Desulfosalsimonas</taxon>
    </lineage>
</organism>
<evidence type="ECO:0000256" key="7">
    <source>
        <dbReference type="ARBA" id="ARBA00035293"/>
    </source>
</evidence>
<comment type="caution">
    <text evidence="11">The sequence shown here is derived from an EMBL/GenBank/DDBJ whole genome shotgun (WGS) entry which is preliminary data.</text>
</comment>
<keyword evidence="2" id="KW-0677">Repeat</keyword>
<dbReference type="SUPFAM" id="SSF50249">
    <property type="entry name" value="Nucleic acid-binding proteins"/>
    <property type="match status" value="6"/>
</dbReference>
<dbReference type="FunFam" id="2.40.50.140:FF:000011">
    <property type="entry name" value="30S ribosomal protein S1"/>
    <property type="match status" value="2"/>
</dbReference>
<evidence type="ECO:0000256" key="4">
    <source>
        <dbReference type="ARBA" id="ARBA00022980"/>
    </source>
</evidence>
<feature type="domain" description="S1 motif" evidence="10">
    <location>
        <begin position="394"/>
        <end position="464"/>
    </location>
</feature>
<accession>A0A7W0CC88</accession>
<dbReference type="PRINTS" id="PR00681">
    <property type="entry name" value="RIBOSOMALS1"/>
</dbReference>
<evidence type="ECO:0000256" key="2">
    <source>
        <dbReference type="ARBA" id="ARBA00022737"/>
    </source>
</evidence>
<dbReference type="Proteomes" id="UP000525298">
    <property type="component" value="Unassembled WGS sequence"/>
</dbReference>
<gene>
    <name evidence="11" type="ORF">HNR65_003407</name>
</gene>
<dbReference type="InterPro" id="IPR050437">
    <property type="entry name" value="Ribos_protein_bS1-like"/>
</dbReference>
<dbReference type="Gene3D" id="2.40.50.140">
    <property type="entry name" value="Nucleic acid-binding proteins"/>
    <property type="match status" value="6"/>
</dbReference>
<proteinExistence type="inferred from homology"/>
<feature type="compositionally biased region" description="Acidic residues" evidence="9">
    <location>
        <begin position="624"/>
        <end position="637"/>
    </location>
</feature>
<evidence type="ECO:0000256" key="9">
    <source>
        <dbReference type="SAM" id="MobiDB-lite"/>
    </source>
</evidence>
<protein>
    <recommendedName>
        <fullName evidence="7">Small ribosomal subunit protein bS1</fullName>
    </recommendedName>
    <alternativeName>
        <fullName evidence="8">30S ribosomal protein S1</fullName>
    </alternativeName>
</protein>
<feature type="region of interest" description="Disordered" evidence="9">
    <location>
        <begin position="1"/>
        <end position="25"/>
    </location>
</feature>
<feature type="domain" description="S1 motif" evidence="10">
    <location>
        <begin position="52"/>
        <end position="118"/>
    </location>
</feature>
<evidence type="ECO:0000256" key="3">
    <source>
        <dbReference type="ARBA" id="ARBA00022884"/>
    </source>
</evidence>
<dbReference type="InterPro" id="IPR003029">
    <property type="entry name" value="S1_domain"/>
</dbReference>
<feature type="domain" description="S1 motif" evidence="10">
    <location>
        <begin position="307"/>
        <end position="377"/>
    </location>
</feature>
<comment type="function">
    <text evidence="6">Binds mRNA; thus facilitating recognition of the initiation point. It is needed to translate mRNA with a short Shine-Dalgarno (SD) purine-rich sequence.</text>
</comment>
<evidence type="ECO:0000256" key="6">
    <source>
        <dbReference type="ARBA" id="ARBA00025604"/>
    </source>
</evidence>
<dbReference type="PROSITE" id="PS50126">
    <property type="entry name" value="S1"/>
    <property type="match status" value="6"/>
</dbReference>
<dbReference type="PANTHER" id="PTHR10724">
    <property type="entry name" value="30S RIBOSOMAL PROTEIN S1"/>
    <property type="match status" value="1"/>
</dbReference>
<sequence>MENFQENTEEQDTRDIEGASVAADVDIPEDGEQSMESLMEMYEESLKRFEEGEVVNGRIISVDRDHVLVDVGYKSEGLIPINEFKDSEGNVQAAVDDDVEVMIEWWDEEEERVLLSKEKAAKVKVWDAIKEVYEAEGTIEGVITHRVKGGFSVDIGVQAFLPGSQADLRPIRNLDEMVGQSFDFKVLKFNRKRNNIVLSRRVILEAEREMKRSETLAAIEENKVMDGTVKNITEYGVFVDLGGVDGLLHITDISWGRVKHPSELFAIGDPIQVMILSFDPQTERVSLGMKQLVPDPWSFASDKYPVGTKLTGRVVSLTDYGAFVEVEEGIEGLIHVSEMSWTRKIRHPSKVVSVGEQVEAVVLDIKPESRRISLGMKQTMPNPWDVISEKYPVGSIIEGKIKNITDFGIFIGIDDDIDGLVHISDLSWTRRIKHPSELYKKGDTVQAKVLDIDKQNERFSLGVKQLHDDPWKTVGERYPVGTDINGMVTNVTDFGIFVELEEGIEGLVHVSEISKEKIKTPVGMYNVGDQLTARVININTDERRIGLSIKRLEVDDEQELLHDYVSNSKAAPSSFGELLKENLMEKFNGEAKKVQEEAADHQQAGALTADAPDETGEAENQAPEAEDPETQEPQDLQ</sequence>
<evidence type="ECO:0000313" key="12">
    <source>
        <dbReference type="Proteomes" id="UP000525298"/>
    </source>
</evidence>
<feature type="domain" description="S1 motif" evidence="10">
    <location>
        <begin position="136"/>
        <end position="201"/>
    </location>
</feature>
<keyword evidence="3" id="KW-0694">RNA-binding</keyword>
<dbReference type="GO" id="GO:0006412">
    <property type="term" value="P:translation"/>
    <property type="evidence" value="ECO:0007669"/>
    <property type="project" value="InterPro"/>
</dbReference>
<dbReference type="GO" id="GO:0003729">
    <property type="term" value="F:mRNA binding"/>
    <property type="evidence" value="ECO:0007669"/>
    <property type="project" value="TreeGrafter"/>
</dbReference>
<feature type="domain" description="S1 motif" evidence="10">
    <location>
        <begin position="481"/>
        <end position="550"/>
    </location>
</feature>
<feature type="compositionally biased region" description="Basic and acidic residues" evidence="9">
    <location>
        <begin position="590"/>
        <end position="600"/>
    </location>
</feature>
<evidence type="ECO:0000256" key="8">
    <source>
        <dbReference type="ARBA" id="ARBA00035517"/>
    </source>
</evidence>
<keyword evidence="4 11" id="KW-0689">Ribosomal protein</keyword>
<dbReference type="SMART" id="SM00316">
    <property type="entry name" value="S1"/>
    <property type="match status" value="6"/>
</dbReference>
<dbReference type="InterPro" id="IPR012340">
    <property type="entry name" value="NA-bd_OB-fold"/>
</dbReference>